<feature type="transmembrane region" description="Helical" evidence="8">
    <location>
        <begin position="82"/>
        <end position="102"/>
    </location>
</feature>
<keyword evidence="5 8" id="KW-1133">Transmembrane helix</keyword>
<dbReference type="PROSITE" id="PS00216">
    <property type="entry name" value="SUGAR_TRANSPORT_1"/>
    <property type="match status" value="1"/>
</dbReference>
<dbReference type="InterPro" id="IPR003663">
    <property type="entry name" value="Sugar/inositol_transpt"/>
</dbReference>
<dbReference type="STRING" id="13706.A0A1X2HQH7"/>
<keyword evidence="6 8" id="KW-0472">Membrane</keyword>
<dbReference type="EMBL" id="MCGN01000002">
    <property type="protein sequence ID" value="ORZ01146.1"/>
    <property type="molecule type" value="Genomic_DNA"/>
</dbReference>
<evidence type="ECO:0000313" key="11">
    <source>
        <dbReference type="Proteomes" id="UP000242180"/>
    </source>
</evidence>
<dbReference type="Gene3D" id="1.20.1250.20">
    <property type="entry name" value="MFS general substrate transporter like domains"/>
    <property type="match status" value="1"/>
</dbReference>
<dbReference type="InterPro" id="IPR036259">
    <property type="entry name" value="MFS_trans_sf"/>
</dbReference>
<feature type="transmembrane region" description="Helical" evidence="8">
    <location>
        <begin position="50"/>
        <end position="70"/>
    </location>
</feature>
<dbReference type="FunFam" id="1.20.1250.20:FF:000134">
    <property type="entry name" value="MFS sugar transporter protein"/>
    <property type="match status" value="1"/>
</dbReference>
<feature type="transmembrane region" description="Helical" evidence="8">
    <location>
        <begin position="296"/>
        <end position="317"/>
    </location>
</feature>
<gene>
    <name evidence="10" type="ORF">BCR43DRAFT_541887</name>
</gene>
<protein>
    <submittedName>
        <fullName evidence="10">General substrate transporter</fullName>
    </submittedName>
</protein>
<dbReference type="Proteomes" id="UP000242180">
    <property type="component" value="Unassembled WGS sequence"/>
</dbReference>
<comment type="similarity">
    <text evidence="2 7">Belongs to the major facilitator superfamily. Sugar transporter (TC 2.A.1.1) family.</text>
</comment>
<dbReference type="InParanoid" id="A0A1X2HQH7"/>
<evidence type="ECO:0000256" key="2">
    <source>
        <dbReference type="ARBA" id="ARBA00010992"/>
    </source>
</evidence>
<evidence type="ECO:0000259" key="9">
    <source>
        <dbReference type="PROSITE" id="PS50850"/>
    </source>
</evidence>
<dbReference type="PANTHER" id="PTHR48022:SF73">
    <property type="entry name" value="METABOLITE TRANSPORT PROTEIN YDL199C-RELATED"/>
    <property type="match status" value="1"/>
</dbReference>
<comment type="subcellular location">
    <subcellularLocation>
        <location evidence="1">Membrane</location>
        <topology evidence="1">Multi-pass membrane protein</topology>
    </subcellularLocation>
</comment>
<feature type="transmembrane region" description="Helical" evidence="8">
    <location>
        <begin position="176"/>
        <end position="194"/>
    </location>
</feature>
<evidence type="ECO:0000256" key="7">
    <source>
        <dbReference type="RuleBase" id="RU003346"/>
    </source>
</evidence>
<dbReference type="PROSITE" id="PS00217">
    <property type="entry name" value="SUGAR_TRANSPORT_2"/>
    <property type="match status" value="1"/>
</dbReference>
<keyword evidence="4 8" id="KW-0812">Transmembrane</keyword>
<feature type="transmembrane region" description="Helical" evidence="8">
    <location>
        <begin position="260"/>
        <end position="281"/>
    </location>
</feature>
<feature type="transmembrane region" description="Helical" evidence="8">
    <location>
        <begin position="422"/>
        <end position="441"/>
    </location>
</feature>
<evidence type="ECO:0000256" key="8">
    <source>
        <dbReference type="SAM" id="Phobius"/>
    </source>
</evidence>
<dbReference type="NCBIfam" id="TIGR00879">
    <property type="entry name" value="SP"/>
    <property type="match status" value="1"/>
</dbReference>
<dbReference type="InterPro" id="IPR050360">
    <property type="entry name" value="MFS_Sugar_Transporters"/>
</dbReference>
<evidence type="ECO:0000256" key="5">
    <source>
        <dbReference type="ARBA" id="ARBA00022989"/>
    </source>
</evidence>
<proteinExistence type="inferred from homology"/>
<dbReference type="GO" id="GO:0005351">
    <property type="term" value="F:carbohydrate:proton symporter activity"/>
    <property type="evidence" value="ECO:0007669"/>
    <property type="project" value="TreeGrafter"/>
</dbReference>
<dbReference type="OMA" id="WATYLFY"/>
<name>A0A1X2HQH7_SYNRA</name>
<dbReference type="PANTHER" id="PTHR48022">
    <property type="entry name" value="PLASTIDIC GLUCOSE TRANSPORTER 4"/>
    <property type="match status" value="1"/>
</dbReference>
<evidence type="ECO:0000256" key="4">
    <source>
        <dbReference type="ARBA" id="ARBA00022692"/>
    </source>
</evidence>
<evidence type="ECO:0000313" key="10">
    <source>
        <dbReference type="EMBL" id="ORZ01146.1"/>
    </source>
</evidence>
<evidence type="ECO:0000256" key="6">
    <source>
        <dbReference type="ARBA" id="ARBA00023136"/>
    </source>
</evidence>
<comment type="caution">
    <text evidence="10">The sequence shown here is derived from an EMBL/GenBank/DDBJ whole genome shotgun (WGS) entry which is preliminary data.</text>
</comment>
<feature type="transmembrane region" description="Helical" evidence="8">
    <location>
        <begin position="108"/>
        <end position="129"/>
    </location>
</feature>
<keyword evidence="11" id="KW-1185">Reference proteome</keyword>
<evidence type="ECO:0000256" key="3">
    <source>
        <dbReference type="ARBA" id="ARBA00022448"/>
    </source>
</evidence>
<dbReference type="InterPro" id="IPR005829">
    <property type="entry name" value="Sugar_transporter_CS"/>
</dbReference>
<evidence type="ECO:0000256" key="1">
    <source>
        <dbReference type="ARBA" id="ARBA00004141"/>
    </source>
</evidence>
<accession>A0A1X2HQH7</accession>
<dbReference type="PRINTS" id="PR00171">
    <property type="entry name" value="SUGRTRNSPORT"/>
</dbReference>
<dbReference type="GO" id="GO:0016020">
    <property type="term" value="C:membrane"/>
    <property type="evidence" value="ECO:0007669"/>
    <property type="project" value="UniProtKB-SubCell"/>
</dbReference>
<feature type="domain" description="Major facilitator superfamily (MFS) profile" evidence="9">
    <location>
        <begin position="14"/>
        <end position="444"/>
    </location>
</feature>
<dbReference type="InterPro" id="IPR020846">
    <property type="entry name" value="MFS_dom"/>
</dbReference>
<feature type="transmembrane region" description="Helical" evidence="8">
    <location>
        <begin position="391"/>
        <end position="410"/>
    </location>
</feature>
<feature type="transmembrane region" description="Helical" evidence="8">
    <location>
        <begin position="349"/>
        <end position="379"/>
    </location>
</feature>
<feature type="transmembrane region" description="Helical" evidence="8">
    <location>
        <begin position="324"/>
        <end position="343"/>
    </location>
</feature>
<keyword evidence="3 7" id="KW-0813">Transport</keyword>
<dbReference type="PROSITE" id="PS50850">
    <property type="entry name" value="MFS"/>
    <property type="match status" value="1"/>
</dbReference>
<reference evidence="10 11" key="1">
    <citation type="submission" date="2016-07" db="EMBL/GenBank/DDBJ databases">
        <title>Pervasive Adenine N6-methylation of Active Genes in Fungi.</title>
        <authorList>
            <consortium name="DOE Joint Genome Institute"/>
            <person name="Mondo S.J."/>
            <person name="Dannebaum R.O."/>
            <person name="Kuo R.C."/>
            <person name="Labutti K."/>
            <person name="Haridas S."/>
            <person name="Kuo A."/>
            <person name="Salamov A."/>
            <person name="Ahrendt S.R."/>
            <person name="Lipzen A."/>
            <person name="Sullivan W."/>
            <person name="Andreopoulos W.B."/>
            <person name="Clum A."/>
            <person name="Lindquist E."/>
            <person name="Daum C."/>
            <person name="Ramamoorthy G.K."/>
            <person name="Gryganskyi A."/>
            <person name="Culley D."/>
            <person name="Magnuson J.K."/>
            <person name="James T.Y."/>
            <person name="O'Malley M.A."/>
            <person name="Stajich J.E."/>
            <person name="Spatafora J.W."/>
            <person name="Visel A."/>
            <person name="Grigoriev I.V."/>
        </authorList>
    </citation>
    <scope>NUCLEOTIDE SEQUENCE [LARGE SCALE GENOMIC DNA]</scope>
    <source>
        <strain evidence="10 11">NRRL 2496</strain>
    </source>
</reference>
<dbReference type="SUPFAM" id="SSF103473">
    <property type="entry name" value="MFS general substrate transporter"/>
    <property type="match status" value="1"/>
</dbReference>
<feature type="transmembrane region" description="Helical" evidence="8">
    <location>
        <begin position="141"/>
        <end position="164"/>
    </location>
</feature>
<organism evidence="10 11">
    <name type="scientific">Syncephalastrum racemosum</name>
    <name type="common">Filamentous fungus</name>
    <dbReference type="NCBI Taxonomy" id="13706"/>
    <lineage>
        <taxon>Eukaryota</taxon>
        <taxon>Fungi</taxon>
        <taxon>Fungi incertae sedis</taxon>
        <taxon>Mucoromycota</taxon>
        <taxon>Mucoromycotina</taxon>
        <taxon>Mucoromycetes</taxon>
        <taxon>Mucorales</taxon>
        <taxon>Syncephalastraceae</taxon>
        <taxon>Syncephalastrum</taxon>
    </lineage>
</organism>
<dbReference type="OrthoDB" id="4142200at2759"/>
<dbReference type="InterPro" id="IPR005828">
    <property type="entry name" value="MFS_sugar_transport-like"/>
</dbReference>
<sequence>MRTLVQGTALLYAVACFASLGQFLFGYDQGVMSGILVNDYWLSRFQNPDSTIQGLVVAIFELGAWFTAYPASWVMDRLGRRATILVGALVFIVGGILQTASVTMVQLMFGRLIAGFGIGFLSTVLPVYTAELSRAHNRGKVTVLGMSINMFGYCCSEFIDYGFSYVQNEWSFRGPLLLQAIFAAILASGCLFLPESPRFLVAKSRDEQAIKTLALMSGKTESCPEVLDEYTEISNAVNYERTLGEPTWLEMFTIYRKRSFIGIAVQALGQLAGINIVTYYAPTMYEAVLGKGRDTILFAGFTALVYFAGALIATLLVDRAGRRPLFMTGNFLMVIWLVLMAVFNKVDLGLTSAILVIIFTMIYVGTFGVTWACVDWLYPAEIFPLRTRAKGMSLAVSSNWLCNFAVGLWTPPLLSRIGWATYIFYAAWNVVALAVVYFFFVETKGKSLEEIDAMFGDTMGKLFPDNSDEVVTRNIYEYRWCG</sequence>
<dbReference type="AlphaFoldDB" id="A0A1X2HQH7"/>
<dbReference type="Pfam" id="PF00083">
    <property type="entry name" value="Sugar_tr"/>
    <property type="match status" value="1"/>
</dbReference>